<accession>A0A238LD44</accession>
<reference evidence="3" key="1">
    <citation type="submission" date="2017-05" db="EMBL/GenBank/DDBJ databases">
        <authorList>
            <person name="Rodrigo-Torres L."/>
            <person name="Arahal R. D."/>
            <person name="Lucena T."/>
        </authorList>
    </citation>
    <scope>NUCLEOTIDE SEQUENCE [LARGE SCALE GENOMIC DNA]</scope>
    <source>
        <strain evidence="3">CECT 8899</strain>
    </source>
</reference>
<sequence>MSRRPDLTALVGSRICHDLISPLGAIGNGVELMGLSGVSQTPEMALIEESVQNANARIRFFRVAYGGASPDQSLSRAEITATLLAAARGGRISYLWDVPGDQPRPDVRIAFLLLQCMEAALPMGGEIKVSRDGAVWQIHAETERLRIEEPLWDSLINPRARVNFTAAQVQFALLPEVLAEHDRKLNIAIGQTDIRVQF</sequence>
<dbReference type="AlphaFoldDB" id="A0A238LD44"/>
<evidence type="ECO:0000259" key="1">
    <source>
        <dbReference type="Pfam" id="PF10090"/>
    </source>
</evidence>
<keyword evidence="3" id="KW-1185">Reference proteome</keyword>
<dbReference type="InterPro" id="IPR036890">
    <property type="entry name" value="HATPase_C_sf"/>
</dbReference>
<organism evidence="2 3">
    <name type="scientific">Flavimaricola marinus</name>
    <dbReference type="NCBI Taxonomy" id="1819565"/>
    <lineage>
        <taxon>Bacteria</taxon>
        <taxon>Pseudomonadati</taxon>
        <taxon>Pseudomonadota</taxon>
        <taxon>Alphaproteobacteria</taxon>
        <taxon>Rhodobacterales</taxon>
        <taxon>Paracoccaceae</taxon>
        <taxon>Flavimaricola</taxon>
    </lineage>
</organism>
<dbReference type="Gene3D" id="1.10.287.130">
    <property type="match status" value="1"/>
</dbReference>
<dbReference type="EMBL" id="FXZK01000002">
    <property type="protein sequence ID" value="SMY07334.1"/>
    <property type="molecule type" value="Genomic_DNA"/>
</dbReference>
<dbReference type="InterPro" id="IPR018762">
    <property type="entry name" value="ChpT_C"/>
</dbReference>
<evidence type="ECO:0000313" key="3">
    <source>
        <dbReference type="Proteomes" id="UP000201613"/>
    </source>
</evidence>
<dbReference type="Pfam" id="PF10090">
    <property type="entry name" value="HPTransfase"/>
    <property type="match status" value="1"/>
</dbReference>
<feature type="domain" description="Histidine phosphotransferase ChpT C-terminal" evidence="1">
    <location>
        <begin position="77"/>
        <end position="192"/>
    </location>
</feature>
<name>A0A238LD44_9RHOB</name>
<evidence type="ECO:0000313" key="2">
    <source>
        <dbReference type="EMBL" id="SMY07334.1"/>
    </source>
</evidence>
<protein>
    <recommendedName>
        <fullName evidence="1">Histidine phosphotransferase ChpT C-terminal domain-containing protein</fullName>
    </recommendedName>
</protein>
<dbReference type="OrthoDB" id="9803702at2"/>
<gene>
    <name evidence="2" type="ORF">LOM8899_01468</name>
</gene>
<proteinExistence type="predicted"/>
<dbReference type="Proteomes" id="UP000201613">
    <property type="component" value="Unassembled WGS sequence"/>
</dbReference>
<dbReference type="Gene3D" id="3.30.565.10">
    <property type="entry name" value="Histidine kinase-like ATPase, C-terminal domain"/>
    <property type="match status" value="1"/>
</dbReference>